<dbReference type="InterPro" id="IPR013103">
    <property type="entry name" value="RVT_2"/>
</dbReference>
<dbReference type="AlphaFoldDB" id="A0A8B8M422"/>
<proteinExistence type="predicted"/>
<reference evidence="2" key="1">
    <citation type="journal article" date="2019" name="Toxins">
        <title>Detection of Abrin-Like and Prepropulchellin-Like Toxin Genes and Transcripts Using Whole Genome Sequencing and Full-Length Transcript Sequencing of Abrus precatorius.</title>
        <authorList>
            <person name="Hovde B.T."/>
            <person name="Daligault H.E."/>
            <person name="Hanschen E.R."/>
            <person name="Kunde Y.A."/>
            <person name="Johnson M.B."/>
            <person name="Starkenburg S.R."/>
            <person name="Johnson S.L."/>
        </authorList>
    </citation>
    <scope>NUCLEOTIDE SEQUENCE [LARGE SCALE GENOMIC DNA]</scope>
</reference>
<evidence type="ECO:0000313" key="2">
    <source>
        <dbReference type="Proteomes" id="UP000694853"/>
    </source>
</evidence>
<dbReference type="SUPFAM" id="SSF56672">
    <property type="entry name" value="DNA/RNA polymerases"/>
    <property type="match status" value="1"/>
</dbReference>
<dbReference type="InterPro" id="IPR043502">
    <property type="entry name" value="DNA/RNA_pol_sf"/>
</dbReference>
<sequence>MFAKHSVDGKIALFIVYVDDIIITGDDYDQIKHLKSLLAKEFEVKDLGQLKYFLGMKIAQTKNGISISQWKYTLDLLQETRVLECKTTNTPIEPAKRSEKDSVPANKDRYQSLVGKLIYLTHTRLNIRFVVRMASHYKANPTEPDMRNVNRNLQYLKGTPS</sequence>
<dbReference type="PANTHER" id="PTHR11439">
    <property type="entry name" value="GAG-POL-RELATED RETROTRANSPOSON"/>
    <property type="match status" value="1"/>
</dbReference>
<evidence type="ECO:0000313" key="3">
    <source>
        <dbReference type="RefSeq" id="XP_027362467.1"/>
    </source>
</evidence>
<evidence type="ECO:0000259" key="1">
    <source>
        <dbReference type="Pfam" id="PF07727"/>
    </source>
</evidence>
<name>A0A8B8M422_ABRPR</name>
<dbReference type="Pfam" id="PF07727">
    <property type="entry name" value="RVT_2"/>
    <property type="match status" value="1"/>
</dbReference>
<organism evidence="2 3">
    <name type="scientific">Abrus precatorius</name>
    <name type="common">Indian licorice</name>
    <name type="synonym">Glycine abrus</name>
    <dbReference type="NCBI Taxonomy" id="3816"/>
    <lineage>
        <taxon>Eukaryota</taxon>
        <taxon>Viridiplantae</taxon>
        <taxon>Streptophyta</taxon>
        <taxon>Embryophyta</taxon>
        <taxon>Tracheophyta</taxon>
        <taxon>Spermatophyta</taxon>
        <taxon>Magnoliopsida</taxon>
        <taxon>eudicotyledons</taxon>
        <taxon>Gunneridae</taxon>
        <taxon>Pentapetalae</taxon>
        <taxon>rosids</taxon>
        <taxon>fabids</taxon>
        <taxon>Fabales</taxon>
        <taxon>Fabaceae</taxon>
        <taxon>Papilionoideae</taxon>
        <taxon>50 kb inversion clade</taxon>
        <taxon>NPAAA clade</taxon>
        <taxon>indigoferoid/millettioid clade</taxon>
        <taxon>Abreae</taxon>
        <taxon>Abrus</taxon>
    </lineage>
</organism>
<protein>
    <submittedName>
        <fullName evidence="3">Uncharacterized protein LOC113870067</fullName>
    </submittedName>
</protein>
<keyword evidence="2" id="KW-1185">Reference proteome</keyword>
<feature type="domain" description="Reverse transcriptase Ty1/copia-type" evidence="1">
    <location>
        <begin position="1"/>
        <end position="93"/>
    </location>
</feature>
<dbReference type="PANTHER" id="PTHR11439:SF467">
    <property type="entry name" value="INTEGRASE CATALYTIC DOMAIN-CONTAINING PROTEIN"/>
    <property type="match status" value="1"/>
</dbReference>
<dbReference type="OrthoDB" id="1392315at2759"/>
<dbReference type="RefSeq" id="XP_027362467.1">
    <property type="nucleotide sequence ID" value="XM_027506666.1"/>
</dbReference>
<dbReference type="GeneID" id="113870067"/>
<gene>
    <name evidence="3" type="primary">LOC113870067</name>
</gene>
<accession>A0A8B8M422</accession>
<reference evidence="3" key="2">
    <citation type="submission" date="2025-08" db="UniProtKB">
        <authorList>
            <consortium name="RefSeq"/>
        </authorList>
    </citation>
    <scope>IDENTIFICATION</scope>
    <source>
        <tissue evidence="3">Young leaves</tissue>
    </source>
</reference>
<dbReference type="Proteomes" id="UP000694853">
    <property type="component" value="Unplaced"/>
</dbReference>
<dbReference type="KEGG" id="aprc:113870067"/>